<protein>
    <submittedName>
        <fullName evidence="1">Uncharacterized protein</fullName>
    </submittedName>
</protein>
<dbReference type="AlphaFoldDB" id="A0AAW2CHX9"/>
<dbReference type="Proteomes" id="UP001459277">
    <property type="component" value="Unassembled WGS sequence"/>
</dbReference>
<evidence type="ECO:0000313" key="1">
    <source>
        <dbReference type="EMBL" id="KAK9997098.1"/>
    </source>
</evidence>
<proteinExistence type="predicted"/>
<name>A0AAW2CHX9_9ROSI</name>
<feature type="non-terminal residue" evidence="1">
    <location>
        <position position="139"/>
    </location>
</feature>
<accession>A0AAW2CHX9</accession>
<reference evidence="1 2" key="1">
    <citation type="submission" date="2024-01" db="EMBL/GenBank/DDBJ databases">
        <title>A telomere-to-telomere, gap-free genome of sweet tea (Lithocarpus litseifolius).</title>
        <authorList>
            <person name="Zhou J."/>
        </authorList>
    </citation>
    <scope>NUCLEOTIDE SEQUENCE [LARGE SCALE GENOMIC DNA]</scope>
    <source>
        <strain evidence="1">Zhou-2022a</strain>
        <tissue evidence="1">Leaf</tissue>
    </source>
</reference>
<sequence>MDQRQYFYQQSVRQNGTQFLQPFLTIFWLFWNHRNLVVHQGKIPNPIEVVLISNSLICRYKEAFKDSVLIPRPGIVKQPQTSTQHHWQTIIKVAAYGHRRTRRYGYAFEAIDLEGTRLFIGASSSGRQSVVLTYQNIHI</sequence>
<keyword evidence="2" id="KW-1185">Reference proteome</keyword>
<organism evidence="1 2">
    <name type="scientific">Lithocarpus litseifolius</name>
    <dbReference type="NCBI Taxonomy" id="425828"/>
    <lineage>
        <taxon>Eukaryota</taxon>
        <taxon>Viridiplantae</taxon>
        <taxon>Streptophyta</taxon>
        <taxon>Embryophyta</taxon>
        <taxon>Tracheophyta</taxon>
        <taxon>Spermatophyta</taxon>
        <taxon>Magnoliopsida</taxon>
        <taxon>eudicotyledons</taxon>
        <taxon>Gunneridae</taxon>
        <taxon>Pentapetalae</taxon>
        <taxon>rosids</taxon>
        <taxon>fabids</taxon>
        <taxon>Fagales</taxon>
        <taxon>Fagaceae</taxon>
        <taxon>Lithocarpus</taxon>
    </lineage>
</organism>
<gene>
    <name evidence="1" type="ORF">SO802_021784</name>
</gene>
<dbReference type="EMBL" id="JAZDWU010000007">
    <property type="protein sequence ID" value="KAK9997098.1"/>
    <property type="molecule type" value="Genomic_DNA"/>
</dbReference>
<evidence type="ECO:0000313" key="2">
    <source>
        <dbReference type="Proteomes" id="UP001459277"/>
    </source>
</evidence>
<comment type="caution">
    <text evidence="1">The sequence shown here is derived from an EMBL/GenBank/DDBJ whole genome shotgun (WGS) entry which is preliminary data.</text>
</comment>